<evidence type="ECO:0000256" key="4">
    <source>
        <dbReference type="ARBA" id="ARBA00022801"/>
    </source>
</evidence>
<dbReference type="InterPro" id="IPR009003">
    <property type="entry name" value="Peptidase_S1_PA"/>
</dbReference>
<evidence type="ECO:0000256" key="3">
    <source>
        <dbReference type="ARBA" id="ARBA00022670"/>
    </source>
</evidence>
<dbReference type="PROSITE" id="PS00134">
    <property type="entry name" value="TRYPSIN_HIS"/>
    <property type="match status" value="1"/>
</dbReference>
<dbReference type="InterPro" id="IPR050127">
    <property type="entry name" value="Serine_Proteases_S1"/>
</dbReference>
<dbReference type="InterPro" id="IPR033116">
    <property type="entry name" value="TRYPSIN_SER"/>
</dbReference>
<name>A0AAD9QE43_ACRCE</name>
<keyword evidence="6" id="KW-1015">Disulfide bond</keyword>
<dbReference type="SUPFAM" id="SSF50494">
    <property type="entry name" value="Trypsin-like serine proteases"/>
    <property type="match status" value="1"/>
</dbReference>
<evidence type="ECO:0000313" key="10">
    <source>
        <dbReference type="Proteomes" id="UP001249851"/>
    </source>
</evidence>
<keyword evidence="10" id="KW-1185">Reference proteome</keyword>
<organism evidence="9 10">
    <name type="scientific">Acropora cervicornis</name>
    <name type="common">Staghorn coral</name>
    <dbReference type="NCBI Taxonomy" id="6130"/>
    <lineage>
        <taxon>Eukaryota</taxon>
        <taxon>Metazoa</taxon>
        <taxon>Cnidaria</taxon>
        <taxon>Anthozoa</taxon>
        <taxon>Hexacorallia</taxon>
        <taxon>Scleractinia</taxon>
        <taxon>Astrocoeniina</taxon>
        <taxon>Acroporidae</taxon>
        <taxon>Acropora</taxon>
    </lineage>
</organism>
<dbReference type="PROSITE" id="PS50240">
    <property type="entry name" value="TRYPSIN_DOM"/>
    <property type="match status" value="1"/>
</dbReference>
<keyword evidence="5 7" id="KW-0720">Serine protease</keyword>
<dbReference type="Gene3D" id="2.40.10.10">
    <property type="entry name" value="Trypsin-like serine proteases"/>
    <property type="match status" value="2"/>
</dbReference>
<comment type="caution">
    <text evidence="9">The sequence shown here is derived from an EMBL/GenBank/DDBJ whole genome shotgun (WGS) entry which is preliminary data.</text>
</comment>
<keyword evidence="3 7" id="KW-0645">Protease</keyword>
<dbReference type="GO" id="GO:0005615">
    <property type="term" value="C:extracellular space"/>
    <property type="evidence" value="ECO:0007669"/>
    <property type="project" value="TreeGrafter"/>
</dbReference>
<evidence type="ECO:0000256" key="7">
    <source>
        <dbReference type="RuleBase" id="RU363034"/>
    </source>
</evidence>
<dbReference type="InterPro" id="IPR018114">
    <property type="entry name" value="TRYPSIN_HIS"/>
</dbReference>
<feature type="non-terminal residue" evidence="9">
    <location>
        <position position="1"/>
    </location>
</feature>
<gene>
    <name evidence="9" type="ORF">P5673_018178</name>
</gene>
<dbReference type="PANTHER" id="PTHR24264:SF65">
    <property type="entry name" value="SRCR DOMAIN-CONTAINING PROTEIN"/>
    <property type="match status" value="1"/>
</dbReference>
<dbReference type="PROSITE" id="PS00135">
    <property type="entry name" value="TRYPSIN_SER"/>
    <property type="match status" value="1"/>
</dbReference>
<keyword evidence="4 7" id="KW-0378">Hydrolase</keyword>
<dbReference type="InterPro" id="IPR001254">
    <property type="entry name" value="Trypsin_dom"/>
</dbReference>
<evidence type="ECO:0000256" key="2">
    <source>
        <dbReference type="ARBA" id="ARBA00022525"/>
    </source>
</evidence>
<evidence type="ECO:0000256" key="6">
    <source>
        <dbReference type="ARBA" id="ARBA00023157"/>
    </source>
</evidence>
<feature type="domain" description="Peptidase S1" evidence="8">
    <location>
        <begin position="21"/>
        <end position="228"/>
    </location>
</feature>
<dbReference type="GO" id="GO:0006508">
    <property type="term" value="P:proteolysis"/>
    <property type="evidence" value="ECO:0007669"/>
    <property type="project" value="UniProtKB-KW"/>
</dbReference>
<evidence type="ECO:0000256" key="5">
    <source>
        <dbReference type="ARBA" id="ARBA00022825"/>
    </source>
</evidence>
<keyword evidence="2" id="KW-0964">Secreted</keyword>
<accession>A0AAD9QE43</accession>
<proteinExistence type="predicted"/>
<evidence type="ECO:0000259" key="8">
    <source>
        <dbReference type="PROSITE" id="PS50240"/>
    </source>
</evidence>
<dbReference type="Pfam" id="PF00089">
    <property type="entry name" value="Trypsin"/>
    <property type="match status" value="2"/>
</dbReference>
<evidence type="ECO:0000313" key="9">
    <source>
        <dbReference type="EMBL" id="KAK2559530.1"/>
    </source>
</evidence>
<dbReference type="InterPro" id="IPR001314">
    <property type="entry name" value="Peptidase_S1A"/>
</dbReference>
<sequence length="229" mass="24835">TLPVILKMICAAGLSLNPTTLTGNANKEELLLLLQVHLVDKEIPIALLRGGRFICGGSLIAPDWIVTAAHCVASSRPPSSYSIRVGDHNRQLNEGTEETVQAKEIISHPEYNKPSVINNDIALIRLFKKKKTNQKPKIFVTAPLFALLCIGGDRLKITGEMICAGVEGEPLSGCHGDSGGPYVCQSSSGNWFLQGAVSWGSPRCAASERYSVFARVAQFRNWIRQHTGV</sequence>
<dbReference type="PANTHER" id="PTHR24264">
    <property type="entry name" value="TRYPSIN-RELATED"/>
    <property type="match status" value="1"/>
</dbReference>
<dbReference type="SMART" id="SM00020">
    <property type="entry name" value="Tryp_SPc"/>
    <property type="match status" value="1"/>
</dbReference>
<protein>
    <submittedName>
        <fullName evidence="9">Trypsin-1</fullName>
    </submittedName>
</protein>
<dbReference type="FunFam" id="2.40.10.10:FF:000004">
    <property type="entry name" value="Tryptase gamma 1"/>
    <property type="match status" value="1"/>
</dbReference>
<evidence type="ECO:0000256" key="1">
    <source>
        <dbReference type="ARBA" id="ARBA00004613"/>
    </source>
</evidence>
<reference evidence="9" key="2">
    <citation type="journal article" date="2023" name="Science">
        <title>Genomic signatures of disease resistance in endangered staghorn corals.</title>
        <authorList>
            <person name="Vollmer S.V."/>
            <person name="Selwyn J.D."/>
            <person name="Despard B.A."/>
            <person name="Roesel C.L."/>
        </authorList>
    </citation>
    <scope>NUCLEOTIDE SEQUENCE</scope>
    <source>
        <strain evidence="9">K2</strain>
    </source>
</reference>
<dbReference type="InterPro" id="IPR043504">
    <property type="entry name" value="Peptidase_S1_PA_chymotrypsin"/>
</dbReference>
<dbReference type="Proteomes" id="UP001249851">
    <property type="component" value="Unassembled WGS sequence"/>
</dbReference>
<dbReference type="CDD" id="cd00190">
    <property type="entry name" value="Tryp_SPc"/>
    <property type="match status" value="1"/>
</dbReference>
<reference evidence="9" key="1">
    <citation type="journal article" date="2023" name="G3 (Bethesda)">
        <title>Whole genome assembly and annotation of the endangered Caribbean coral Acropora cervicornis.</title>
        <authorList>
            <person name="Selwyn J.D."/>
            <person name="Vollmer S.V."/>
        </authorList>
    </citation>
    <scope>NUCLEOTIDE SEQUENCE</scope>
    <source>
        <strain evidence="9">K2</strain>
    </source>
</reference>
<dbReference type="GO" id="GO:0004252">
    <property type="term" value="F:serine-type endopeptidase activity"/>
    <property type="evidence" value="ECO:0007669"/>
    <property type="project" value="InterPro"/>
</dbReference>
<dbReference type="AlphaFoldDB" id="A0AAD9QE43"/>
<dbReference type="PRINTS" id="PR00722">
    <property type="entry name" value="CHYMOTRYPSIN"/>
</dbReference>
<comment type="subcellular location">
    <subcellularLocation>
        <location evidence="1">Secreted</location>
    </subcellularLocation>
</comment>
<dbReference type="EMBL" id="JARQWQ010000040">
    <property type="protein sequence ID" value="KAK2559530.1"/>
    <property type="molecule type" value="Genomic_DNA"/>
</dbReference>